<organism evidence="2 3">
    <name type="scientific">Hypsibius exemplaris</name>
    <name type="common">Freshwater tardigrade</name>
    <dbReference type="NCBI Taxonomy" id="2072580"/>
    <lineage>
        <taxon>Eukaryota</taxon>
        <taxon>Metazoa</taxon>
        <taxon>Ecdysozoa</taxon>
        <taxon>Tardigrada</taxon>
        <taxon>Eutardigrada</taxon>
        <taxon>Parachela</taxon>
        <taxon>Hypsibioidea</taxon>
        <taxon>Hypsibiidae</taxon>
        <taxon>Hypsibius</taxon>
    </lineage>
</organism>
<proteinExistence type="predicted"/>
<evidence type="ECO:0000313" key="3">
    <source>
        <dbReference type="Proteomes" id="UP000192578"/>
    </source>
</evidence>
<dbReference type="EMBL" id="MTYJ01000686">
    <property type="protein sequence ID" value="OWA55351.1"/>
    <property type="molecule type" value="Genomic_DNA"/>
</dbReference>
<name>A0A9X6NM46_HYPEX</name>
<dbReference type="Proteomes" id="UP000192578">
    <property type="component" value="Unassembled WGS sequence"/>
</dbReference>
<comment type="caution">
    <text evidence="2">The sequence shown here is derived from an EMBL/GenBank/DDBJ whole genome shotgun (WGS) entry which is preliminary data.</text>
</comment>
<evidence type="ECO:0000313" key="2">
    <source>
        <dbReference type="EMBL" id="OWA55351.1"/>
    </source>
</evidence>
<feature type="chain" id="PRO_5040861492" evidence="1">
    <location>
        <begin position="24"/>
        <end position="132"/>
    </location>
</feature>
<feature type="non-terminal residue" evidence="2">
    <location>
        <position position="1"/>
    </location>
</feature>
<evidence type="ECO:0000256" key="1">
    <source>
        <dbReference type="SAM" id="SignalP"/>
    </source>
</evidence>
<sequence>MIWGGTLNRFFLWCLHIRSLVVGFDFKSSPQFCVNMSVMENIHAPLAAPLIVGLGSRYWVAVFKLPAEVYWHSTADVFLSTNIATFARQSGYASAIALRARLLLKQDRILLVVQLGSAPGLRSCYHSCAIPL</sequence>
<dbReference type="AlphaFoldDB" id="A0A9X6NM46"/>
<feature type="signal peptide" evidence="1">
    <location>
        <begin position="1"/>
        <end position="23"/>
    </location>
</feature>
<reference evidence="3" key="1">
    <citation type="submission" date="2017-01" db="EMBL/GenBank/DDBJ databases">
        <title>Comparative genomics of anhydrobiosis in the tardigrade Hypsibius dujardini.</title>
        <authorList>
            <person name="Yoshida Y."/>
            <person name="Koutsovoulos G."/>
            <person name="Laetsch D."/>
            <person name="Stevens L."/>
            <person name="Kumar S."/>
            <person name="Horikawa D."/>
            <person name="Ishino K."/>
            <person name="Komine S."/>
            <person name="Tomita M."/>
            <person name="Blaxter M."/>
            <person name="Arakawa K."/>
        </authorList>
    </citation>
    <scope>NUCLEOTIDE SEQUENCE [LARGE SCALE GENOMIC DNA]</scope>
    <source>
        <strain evidence="3">Z151</strain>
    </source>
</reference>
<protein>
    <submittedName>
        <fullName evidence="2">Uncharacterized protein</fullName>
    </submittedName>
</protein>
<keyword evidence="3" id="KW-1185">Reference proteome</keyword>
<gene>
    <name evidence="2" type="ORF">BV898_19735</name>
</gene>
<accession>A0A9X6NM46</accession>
<keyword evidence="1" id="KW-0732">Signal</keyword>